<name>A0ABY5SHA9_9BACL</name>
<feature type="transmembrane region" description="Helical" evidence="1">
    <location>
        <begin position="47"/>
        <end position="64"/>
    </location>
</feature>
<keyword evidence="1" id="KW-1133">Transmembrane helix</keyword>
<feature type="transmembrane region" description="Helical" evidence="1">
    <location>
        <begin position="76"/>
        <end position="93"/>
    </location>
</feature>
<dbReference type="InterPro" id="IPR008269">
    <property type="entry name" value="Lon_proteolytic"/>
</dbReference>
<dbReference type="InterPro" id="IPR001478">
    <property type="entry name" value="PDZ"/>
</dbReference>
<accession>A0ABY5SHA9</accession>
<feature type="transmembrane region" description="Helical" evidence="1">
    <location>
        <begin position="99"/>
        <end position="118"/>
    </location>
</feature>
<dbReference type="InterPro" id="IPR020568">
    <property type="entry name" value="Ribosomal_Su5_D2-typ_SF"/>
</dbReference>
<dbReference type="SMART" id="SM00228">
    <property type="entry name" value="PDZ"/>
    <property type="match status" value="1"/>
</dbReference>
<dbReference type="PROSITE" id="PS50106">
    <property type="entry name" value="PDZ"/>
    <property type="match status" value="1"/>
</dbReference>
<dbReference type="InterPro" id="IPR014721">
    <property type="entry name" value="Ribsml_uS5_D2-typ_fold_subgr"/>
</dbReference>
<evidence type="ECO:0000313" key="3">
    <source>
        <dbReference type="EMBL" id="UVI32978.1"/>
    </source>
</evidence>
<sequence>MTTGNRLYISGYVLAIVLSVAGELIWLGDPLRWRGLYWIDQIQWLELLLVLIPLLWLLGALAGLVTDRRPSWQKQLLRWLIVCGSTLVAVYLVRDPYSLITKPIIAGGTLLLSLLDIAVEEKQRRAGWPWRSTTLLAVIVIAGVVLFWPTSYEVTSPGFTLNMNRYATVEDGVPKGSIDGVLVIERPAFPVDWLYASLLPHVQLKKRDTSISIGEIQQIVRQQRVGANQIGSAVAFQKLGIGRGVIPSGVQVVKLMPESPNSGIIEPGDIIVAMNDKPIASLAELTERMSGVEPGSAVHVTLVRSEQKLPVTMKTIASDDDPNRAIFGIQVEDHVQVDLPKDVHYRSYLVYQGGPSHGAALALTIMDQLRPGGVTYGNRVASTGTIDANGNVGPIGGIEQKGFTVERTNADVFFVPAGQEDEARKGASDLNIVPVHTLDEMLEWLKANSKWKRS</sequence>
<keyword evidence="4" id="KW-1185">Reference proteome</keyword>
<dbReference type="SUPFAM" id="SSF50156">
    <property type="entry name" value="PDZ domain-like"/>
    <property type="match status" value="1"/>
</dbReference>
<feature type="transmembrane region" description="Helical" evidence="1">
    <location>
        <begin position="7"/>
        <end position="27"/>
    </location>
</feature>
<evidence type="ECO:0000256" key="1">
    <source>
        <dbReference type="SAM" id="Phobius"/>
    </source>
</evidence>
<organism evidence="3 4">
    <name type="scientific">Paenibacillus spongiae</name>
    <dbReference type="NCBI Taxonomy" id="2909671"/>
    <lineage>
        <taxon>Bacteria</taxon>
        <taxon>Bacillati</taxon>
        <taxon>Bacillota</taxon>
        <taxon>Bacilli</taxon>
        <taxon>Bacillales</taxon>
        <taxon>Paenibacillaceae</taxon>
        <taxon>Paenibacillus</taxon>
    </lineage>
</organism>
<gene>
    <name evidence="3" type="ORF">L1F29_14570</name>
</gene>
<keyword evidence="1" id="KW-0472">Membrane</keyword>
<feature type="transmembrane region" description="Helical" evidence="1">
    <location>
        <begin position="130"/>
        <end position="148"/>
    </location>
</feature>
<dbReference type="Gene3D" id="3.30.230.10">
    <property type="match status" value="1"/>
</dbReference>
<dbReference type="Pfam" id="PF13180">
    <property type="entry name" value="PDZ_2"/>
    <property type="match status" value="1"/>
</dbReference>
<dbReference type="RefSeq" id="WP_258389030.1">
    <property type="nucleotide sequence ID" value="NZ_CP091430.1"/>
</dbReference>
<dbReference type="Gene3D" id="2.30.42.10">
    <property type="match status" value="1"/>
</dbReference>
<evidence type="ECO:0000259" key="2">
    <source>
        <dbReference type="PROSITE" id="PS50106"/>
    </source>
</evidence>
<dbReference type="Pfam" id="PF05362">
    <property type="entry name" value="Lon_C"/>
    <property type="match status" value="1"/>
</dbReference>
<dbReference type="Proteomes" id="UP001057877">
    <property type="component" value="Chromosome"/>
</dbReference>
<reference evidence="3" key="1">
    <citation type="submission" date="2022-01" db="EMBL/GenBank/DDBJ databases">
        <title>Paenibacillus spongiae sp. nov., isolated from marine sponge.</title>
        <authorList>
            <person name="Li Z."/>
            <person name="Zhang M."/>
        </authorList>
    </citation>
    <scope>NUCLEOTIDE SEQUENCE</scope>
    <source>
        <strain evidence="3">PHS-Z3</strain>
    </source>
</reference>
<dbReference type="InterPro" id="IPR036034">
    <property type="entry name" value="PDZ_sf"/>
</dbReference>
<dbReference type="SUPFAM" id="SSF54211">
    <property type="entry name" value="Ribosomal protein S5 domain 2-like"/>
    <property type="match status" value="1"/>
</dbReference>
<proteinExistence type="predicted"/>
<dbReference type="EMBL" id="CP091430">
    <property type="protein sequence ID" value="UVI32978.1"/>
    <property type="molecule type" value="Genomic_DNA"/>
</dbReference>
<evidence type="ECO:0000313" key="4">
    <source>
        <dbReference type="Proteomes" id="UP001057877"/>
    </source>
</evidence>
<protein>
    <submittedName>
        <fullName evidence="3">PDZ domain-containing protein</fullName>
    </submittedName>
</protein>
<keyword evidence="1" id="KW-0812">Transmembrane</keyword>
<feature type="domain" description="PDZ" evidence="2">
    <location>
        <begin position="219"/>
        <end position="306"/>
    </location>
</feature>